<dbReference type="AlphaFoldDB" id="A0A9P0Q7J5"/>
<dbReference type="EMBL" id="CAKOFQ010007892">
    <property type="protein sequence ID" value="CAH2009565.1"/>
    <property type="molecule type" value="Genomic_DNA"/>
</dbReference>
<proteinExistence type="predicted"/>
<keyword evidence="2" id="KW-1185">Reference proteome</keyword>
<protein>
    <submittedName>
        <fullName evidence="1">Uncharacterized protein</fullName>
    </submittedName>
</protein>
<reference evidence="1" key="1">
    <citation type="submission" date="2022-03" db="EMBL/GenBank/DDBJ databases">
        <authorList>
            <person name="Sayadi A."/>
        </authorList>
    </citation>
    <scope>NUCLEOTIDE SEQUENCE</scope>
</reference>
<name>A0A9P0Q7J5_ACAOB</name>
<evidence type="ECO:0000313" key="2">
    <source>
        <dbReference type="Proteomes" id="UP001152888"/>
    </source>
</evidence>
<organism evidence="1 2">
    <name type="scientific">Acanthoscelides obtectus</name>
    <name type="common">Bean weevil</name>
    <name type="synonym">Bruchus obtectus</name>
    <dbReference type="NCBI Taxonomy" id="200917"/>
    <lineage>
        <taxon>Eukaryota</taxon>
        <taxon>Metazoa</taxon>
        <taxon>Ecdysozoa</taxon>
        <taxon>Arthropoda</taxon>
        <taxon>Hexapoda</taxon>
        <taxon>Insecta</taxon>
        <taxon>Pterygota</taxon>
        <taxon>Neoptera</taxon>
        <taxon>Endopterygota</taxon>
        <taxon>Coleoptera</taxon>
        <taxon>Polyphaga</taxon>
        <taxon>Cucujiformia</taxon>
        <taxon>Chrysomeloidea</taxon>
        <taxon>Chrysomelidae</taxon>
        <taxon>Bruchinae</taxon>
        <taxon>Bruchini</taxon>
        <taxon>Acanthoscelides</taxon>
    </lineage>
</organism>
<sequence>MVWISRQCVFCNKSLYCINSSLKYFYFFTHHAFFNVIWPFHCPTLQKTSIYCPRKIFEDAVLSQIVKIF</sequence>
<accession>A0A9P0Q7J5</accession>
<gene>
    <name evidence="1" type="ORF">ACAOBT_LOCUS30944</name>
</gene>
<comment type="caution">
    <text evidence="1">The sequence shown here is derived from an EMBL/GenBank/DDBJ whole genome shotgun (WGS) entry which is preliminary data.</text>
</comment>
<evidence type="ECO:0000313" key="1">
    <source>
        <dbReference type="EMBL" id="CAH2009565.1"/>
    </source>
</evidence>
<dbReference type="Proteomes" id="UP001152888">
    <property type="component" value="Unassembled WGS sequence"/>
</dbReference>